<dbReference type="Pfam" id="PF00072">
    <property type="entry name" value="Response_reg"/>
    <property type="match status" value="1"/>
</dbReference>
<dbReference type="GO" id="GO:0006355">
    <property type="term" value="P:regulation of DNA-templated transcription"/>
    <property type="evidence" value="ECO:0007669"/>
    <property type="project" value="InterPro"/>
</dbReference>
<dbReference type="InterPro" id="IPR036388">
    <property type="entry name" value="WH-like_DNA-bd_sf"/>
</dbReference>
<evidence type="ECO:0000259" key="9">
    <source>
        <dbReference type="PROSITE" id="PS51755"/>
    </source>
</evidence>
<keyword evidence="1 6" id="KW-0597">Phosphoprotein</keyword>
<evidence type="ECO:0000259" key="8">
    <source>
        <dbReference type="PROSITE" id="PS50110"/>
    </source>
</evidence>
<dbReference type="FunFam" id="3.40.50.2300:FF:000001">
    <property type="entry name" value="DNA-binding response regulator PhoB"/>
    <property type="match status" value="1"/>
</dbReference>
<sequence>MKPVVLVADDERDIVSMVSEYLMTEGYEVWEAENGTDALELALKDPDLILLDVMMPGLDGFSICREIREAVQCPILFLSARVEEADRILGLSLGGDDYILKPFSIGELGARIQAHLRRERRRAAPPKRSKYGNIWIDYASREAGYGDTAIGLARKEYEILELLTLNPGLTFSRERMYERIWGYDAEGDAQAVTEHIKRLRAKLADSGEEQRIETVWGVGYRWRK</sequence>
<dbReference type="Proteomes" id="UP000029409">
    <property type="component" value="Chromosome"/>
</dbReference>
<dbReference type="InterPro" id="IPR016032">
    <property type="entry name" value="Sig_transdc_resp-reg_C-effctor"/>
</dbReference>
<keyword evidence="5" id="KW-0804">Transcription</keyword>
<evidence type="ECO:0000256" key="3">
    <source>
        <dbReference type="ARBA" id="ARBA00023015"/>
    </source>
</evidence>
<feature type="domain" description="Response regulatory" evidence="8">
    <location>
        <begin position="4"/>
        <end position="116"/>
    </location>
</feature>
<gene>
    <name evidence="10" type="ORF">PDUR_00540</name>
</gene>
<evidence type="ECO:0000256" key="2">
    <source>
        <dbReference type="ARBA" id="ARBA00023012"/>
    </source>
</evidence>
<dbReference type="PANTHER" id="PTHR48111">
    <property type="entry name" value="REGULATOR OF RPOS"/>
    <property type="match status" value="1"/>
</dbReference>
<dbReference type="PANTHER" id="PTHR48111:SF2">
    <property type="entry name" value="RESPONSE REGULATOR SAER"/>
    <property type="match status" value="1"/>
</dbReference>
<evidence type="ECO:0000313" key="11">
    <source>
        <dbReference type="Proteomes" id="UP000029409"/>
    </source>
</evidence>
<dbReference type="EMBL" id="CP009288">
    <property type="protein sequence ID" value="AIQ10692.1"/>
    <property type="molecule type" value="Genomic_DNA"/>
</dbReference>
<evidence type="ECO:0000313" key="10">
    <source>
        <dbReference type="EMBL" id="AIQ10692.1"/>
    </source>
</evidence>
<dbReference type="KEGG" id="pdu:PDUR_00540"/>
<dbReference type="InterPro" id="IPR001867">
    <property type="entry name" value="OmpR/PhoB-type_DNA-bd"/>
</dbReference>
<name>A0A089HHV7_PAEDU</name>
<dbReference type="SUPFAM" id="SSF52172">
    <property type="entry name" value="CheY-like"/>
    <property type="match status" value="1"/>
</dbReference>
<dbReference type="GO" id="GO:0005829">
    <property type="term" value="C:cytosol"/>
    <property type="evidence" value="ECO:0007669"/>
    <property type="project" value="TreeGrafter"/>
</dbReference>
<dbReference type="Gene3D" id="3.40.50.2300">
    <property type="match status" value="1"/>
</dbReference>
<dbReference type="SUPFAM" id="SSF46894">
    <property type="entry name" value="C-terminal effector domain of the bipartite response regulators"/>
    <property type="match status" value="1"/>
</dbReference>
<keyword evidence="2" id="KW-0902">Two-component regulatory system</keyword>
<dbReference type="PROSITE" id="PS51755">
    <property type="entry name" value="OMPR_PHOB"/>
    <property type="match status" value="1"/>
</dbReference>
<protein>
    <submittedName>
        <fullName evidence="10">Transcriptional regulator</fullName>
    </submittedName>
</protein>
<dbReference type="Gene3D" id="1.10.10.10">
    <property type="entry name" value="Winged helix-like DNA-binding domain superfamily/Winged helix DNA-binding domain"/>
    <property type="match status" value="1"/>
</dbReference>
<dbReference type="eggNOG" id="COG0745">
    <property type="taxonomic scope" value="Bacteria"/>
</dbReference>
<dbReference type="Pfam" id="PF00486">
    <property type="entry name" value="Trans_reg_C"/>
    <property type="match status" value="1"/>
</dbReference>
<dbReference type="Gene3D" id="6.10.250.690">
    <property type="match status" value="1"/>
</dbReference>
<dbReference type="STRING" id="44251.PDUR_00540"/>
<keyword evidence="3" id="KW-0805">Transcription regulation</keyword>
<accession>A0A089HHV7</accession>
<dbReference type="InterPro" id="IPR001789">
    <property type="entry name" value="Sig_transdc_resp-reg_receiver"/>
</dbReference>
<dbReference type="GO" id="GO:0000976">
    <property type="term" value="F:transcription cis-regulatory region binding"/>
    <property type="evidence" value="ECO:0007669"/>
    <property type="project" value="TreeGrafter"/>
</dbReference>
<evidence type="ECO:0000256" key="6">
    <source>
        <dbReference type="PROSITE-ProRule" id="PRU00169"/>
    </source>
</evidence>
<dbReference type="GO" id="GO:0032993">
    <property type="term" value="C:protein-DNA complex"/>
    <property type="evidence" value="ECO:0007669"/>
    <property type="project" value="TreeGrafter"/>
</dbReference>
<dbReference type="GO" id="GO:0000156">
    <property type="term" value="F:phosphorelay response regulator activity"/>
    <property type="evidence" value="ECO:0007669"/>
    <property type="project" value="TreeGrafter"/>
</dbReference>
<organism evidence="10 11">
    <name type="scientific">Paenibacillus durus</name>
    <name type="common">Paenibacillus azotofixans</name>
    <dbReference type="NCBI Taxonomy" id="44251"/>
    <lineage>
        <taxon>Bacteria</taxon>
        <taxon>Bacillati</taxon>
        <taxon>Bacillota</taxon>
        <taxon>Bacilli</taxon>
        <taxon>Bacillales</taxon>
        <taxon>Paenibacillaceae</taxon>
        <taxon>Paenibacillus</taxon>
    </lineage>
</organism>
<dbReference type="SMART" id="SM00862">
    <property type="entry name" value="Trans_reg_C"/>
    <property type="match status" value="1"/>
</dbReference>
<evidence type="ECO:0000256" key="4">
    <source>
        <dbReference type="ARBA" id="ARBA00023125"/>
    </source>
</evidence>
<dbReference type="AlphaFoldDB" id="A0A089HHV7"/>
<feature type="modified residue" description="4-aspartylphosphate" evidence="6">
    <location>
        <position position="52"/>
    </location>
</feature>
<dbReference type="PROSITE" id="PS50110">
    <property type="entry name" value="RESPONSE_REGULATORY"/>
    <property type="match status" value="1"/>
</dbReference>
<evidence type="ECO:0000256" key="7">
    <source>
        <dbReference type="PROSITE-ProRule" id="PRU01091"/>
    </source>
</evidence>
<dbReference type="InterPro" id="IPR011006">
    <property type="entry name" value="CheY-like_superfamily"/>
</dbReference>
<dbReference type="InterPro" id="IPR039420">
    <property type="entry name" value="WalR-like"/>
</dbReference>
<keyword evidence="4 7" id="KW-0238">DNA-binding</keyword>
<dbReference type="CDD" id="cd17574">
    <property type="entry name" value="REC_OmpR"/>
    <property type="match status" value="1"/>
</dbReference>
<feature type="DNA-binding region" description="OmpR/PhoB-type" evidence="7">
    <location>
        <begin position="126"/>
        <end position="224"/>
    </location>
</feature>
<proteinExistence type="predicted"/>
<reference evidence="10 11" key="1">
    <citation type="submission" date="2014-08" db="EMBL/GenBank/DDBJ databases">
        <title>Comparative genomics of the Paenibacillus odorifer group.</title>
        <authorList>
            <person name="den Bakker H.C."/>
            <person name="Tsai Y.-C."/>
            <person name="Martin N."/>
            <person name="Korlach J."/>
            <person name="Wiedmann M."/>
        </authorList>
    </citation>
    <scope>NUCLEOTIDE SEQUENCE [LARGE SCALE GENOMIC DNA]</scope>
    <source>
        <strain evidence="10 11">DSM 1735</strain>
    </source>
</reference>
<feature type="domain" description="OmpR/PhoB-type" evidence="9">
    <location>
        <begin position="126"/>
        <end position="224"/>
    </location>
</feature>
<evidence type="ECO:0000256" key="5">
    <source>
        <dbReference type="ARBA" id="ARBA00023163"/>
    </source>
</evidence>
<keyword evidence="11" id="KW-1185">Reference proteome</keyword>
<evidence type="ECO:0000256" key="1">
    <source>
        <dbReference type="ARBA" id="ARBA00022553"/>
    </source>
</evidence>
<dbReference type="SMART" id="SM00448">
    <property type="entry name" value="REC"/>
    <property type="match status" value="1"/>
</dbReference>
<dbReference type="CDD" id="cd00383">
    <property type="entry name" value="trans_reg_C"/>
    <property type="match status" value="1"/>
</dbReference>